<evidence type="ECO:0000313" key="2">
    <source>
        <dbReference type="Proteomes" id="UP001297600"/>
    </source>
</evidence>
<comment type="caution">
    <text evidence="1">The sequence shown here is derived from an EMBL/GenBank/DDBJ whole genome shotgun (WGS) entry which is preliminary data.</text>
</comment>
<organism evidence="1 2">
    <name type="scientific">Mesosutterella porci</name>
    <dbReference type="NCBI Taxonomy" id="2915351"/>
    <lineage>
        <taxon>Bacteria</taxon>
        <taxon>Pseudomonadati</taxon>
        <taxon>Pseudomonadota</taxon>
        <taxon>Betaproteobacteria</taxon>
        <taxon>Burkholderiales</taxon>
        <taxon>Sutterellaceae</taxon>
        <taxon>Mesosutterella</taxon>
    </lineage>
</organism>
<sequence length="127" mass="14565">MQMTLRSRGRERTVNVPDDWNKGRTCLNVYQVAALLGLAPSTIWRKVKTESAFPRPCRISAHTTAWYSDELDEYLNAAPADFGKGERFRDCVLEAMRNPRYRRELIEFLVSSGLINETNINKALNIS</sequence>
<dbReference type="RefSeq" id="WP_237978466.1">
    <property type="nucleotide sequence ID" value="NZ_JAKNCT010000005.1"/>
</dbReference>
<reference evidence="1 2" key="1">
    <citation type="submission" date="2022-02" db="EMBL/GenBank/DDBJ databases">
        <title>Mesosutterella porci, a novel member of the family Sutterellaceae from pig feces.</title>
        <authorList>
            <person name="Wylensek D."/>
            <person name="Clavel T."/>
        </authorList>
    </citation>
    <scope>NUCLEOTIDE SEQUENCE [LARGE SCALE GENOMIC DNA]</scope>
    <source>
        <strain evidence="2">oilRF-744-wt-GAM-9</strain>
    </source>
</reference>
<gene>
    <name evidence="1" type="ORF">MAF45_05035</name>
</gene>
<accession>A0ABS9MRE5</accession>
<protein>
    <submittedName>
        <fullName evidence="1">AlpA family phage regulatory protein</fullName>
    </submittedName>
</protein>
<proteinExistence type="predicted"/>
<dbReference type="InterPro" id="IPR010260">
    <property type="entry name" value="AlpA"/>
</dbReference>
<name>A0ABS9MRE5_9BURK</name>
<dbReference type="Proteomes" id="UP001297600">
    <property type="component" value="Unassembled WGS sequence"/>
</dbReference>
<evidence type="ECO:0000313" key="1">
    <source>
        <dbReference type="EMBL" id="MCG5030810.1"/>
    </source>
</evidence>
<dbReference type="Pfam" id="PF05930">
    <property type="entry name" value="Phage_AlpA"/>
    <property type="match status" value="1"/>
</dbReference>
<keyword evidence="2" id="KW-1185">Reference proteome</keyword>
<dbReference type="EMBL" id="JAKNCT010000005">
    <property type="protein sequence ID" value="MCG5030810.1"/>
    <property type="molecule type" value="Genomic_DNA"/>
</dbReference>